<dbReference type="PANTHER" id="PTHR42824:SF1">
    <property type="entry name" value="GLUTAMINE AMIDOTRANSFERASE YAFJ-RELATED"/>
    <property type="match status" value="1"/>
</dbReference>
<reference evidence="2" key="1">
    <citation type="journal article" date="2020" name="Nature">
        <title>Giant virus diversity and host interactions through global metagenomics.</title>
        <authorList>
            <person name="Schulz F."/>
            <person name="Roux S."/>
            <person name="Paez-Espino D."/>
            <person name="Jungbluth S."/>
            <person name="Walsh D.A."/>
            <person name="Denef V.J."/>
            <person name="McMahon K.D."/>
            <person name="Konstantinidis K.T."/>
            <person name="Eloe-Fadrosh E.A."/>
            <person name="Kyrpides N.C."/>
            <person name="Woyke T."/>
        </authorList>
    </citation>
    <scope>NUCLEOTIDE SEQUENCE</scope>
    <source>
        <strain evidence="2">GVMAG-M-3300023174-130</strain>
    </source>
</reference>
<feature type="domain" description="Glutamine amidotransferase type-2" evidence="1">
    <location>
        <begin position="2"/>
        <end position="285"/>
    </location>
</feature>
<name>A0A6C0DB17_9ZZZZ</name>
<dbReference type="PROSITE" id="PS51278">
    <property type="entry name" value="GATASE_TYPE_2"/>
    <property type="match status" value="1"/>
</dbReference>
<accession>A0A6C0DB17</accession>
<dbReference type="PANTHER" id="PTHR42824">
    <property type="entry name" value="GLUTAMINE AMIDOTRANSFERASE"/>
    <property type="match status" value="1"/>
</dbReference>
<organism evidence="2">
    <name type="scientific">viral metagenome</name>
    <dbReference type="NCBI Taxonomy" id="1070528"/>
    <lineage>
        <taxon>unclassified sequences</taxon>
        <taxon>metagenomes</taxon>
        <taxon>organismal metagenomes</taxon>
    </lineage>
</organism>
<dbReference type="InterPro" id="IPR029055">
    <property type="entry name" value="Ntn_hydrolases_N"/>
</dbReference>
<dbReference type="AlphaFoldDB" id="A0A6C0DB17"/>
<dbReference type="EMBL" id="MN739551">
    <property type="protein sequence ID" value="QHT12815.1"/>
    <property type="molecule type" value="Genomic_DNA"/>
</dbReference>
<dbReference type="Gene3D" id="3.60.20.10">
    <property type="entry name" value="Glutamine Phosphoribosylpyrophosphate, subunit 1, domain 1"/>
    <property type="match status" value="1"/>
</dbReference>
<protein>
    <recommendedName>
        <fullName evidence="1">Glutamine amidotransferase type-2 domain-containing protein</fullName>
    </recommendedName>
</protein>
<evidence type="ECO:0000259" key="1">
    <source>
        <dbReference type="PROSITE" id="PS51278"/>
    </source>
</evidence>
<evidence type="ECO:0000313" key="2">
    <source>
        <dbReference type="EMBL" id="QHT12815.1"/>
    </source>
</evidence>
<sequence length="285" mass="34027">MCRLFFSFTNNSRNNEPKRLLLNFFDKCEQQQINDGFGVCWYNNHEWHNYKKPIHYRDDPHIFRKIDNISSRIILAHSRNINKEKVSKEHVIKERSLENTHPIQYKDYLFMHHGDLLLESDKGLLGHQRFKYKPEFTEKIKIIESHIDNEFLKNMKGSTDSELLLFLYLSFENQIKEENEENNFSTEEIMLKSFKKLIKCIEKTNLVNRSNIILAVDGYVLIAKIAKNNSQFKKIRELDLFMEHSKEKEELIVSTIKLTPHSENIKPNTLIIMNHKKKLIQSFKL</sequence>
<proteinExistence type="predicted"/>
<dbReference type="InterPro" id="IPR017932">
    <property type="entry name" value="GATase_2_dom"/>
</dbReference>
<dbReference type="SUPFAM" id="SSF56235">
    <property type="entry name" value="N-terminal nucleophile aminohydrolases (Ntn hydrolases)"/>
    <property type="match status" value="1"/>
</dbReference>